<dbReference type="GO" id="GO:0043001">
    <property type="term" value="P:Golgi to plasma membrane protein transport"/>
    <property type="evidence" value="ECO:0007669"/>
    <property type="project" value="TreeGrafter"/>
</dbReference>
<dbReference type="GO" id="GO:0070273">
    <property type="term" value="F:phosphatidylinositol-4-phosphate binding"/>
    <property type="evidence" value="ECO:0007669"/>
    <property type="project" value="InterPro"/>
</dbReference>
<evidence type="ECO:0000256" key="2">
    <source>
        <dbReference type="ARBA" id="ARBA00023034"/>
    </source>
</evidence>
<protein>
    <recommendedName>
        <fullName evidence="7">GPP34 family phosphoprotein</fullName>
    </recommendedName>
</protein>
<keyword evidence="6" id="KW-1185">Reference proteome</keyword>
<dbReference type="OrthoDB" id="6237461at2"/>
<dbReference type="GO" id="GO:0048194">
    <property type="term" value="P:Golgi vesicle budding"/>
    <property type="evidence" value="ECO:0007669"/>
    <property type="project" value="TreeGrafter"/>
</dbReference>
<evidence type="ECO:0000313" key="5">
    <source>
        <dbReference type="EMBL" id="RUO38177.1"/>
    </source>
</evidence>
<evidence type="ECO:0000256" key="1">
    <source>
        <dbReference type="ARBA" id="ARBA00004255"/>
    </source>
</evidence>
<dbReference type="RefSeq" id="WP_126805400.1">
    <property type="nucleotide sequence ID" value="NZ_PIPP01000001.1"/>
</dbReference>
<evidence type="ECO:0000256" key="4">
    <source>
        <dbReference type="ARBA" id="ARBA00023136"/>
    </source>
</evidence>
<dbReference type="PANTHER" id="PTHR12704">
    <property type="entry name" value="TRANS-GOLGI PROTEIN GMX33"/>
    <property type="match status" value="1"/>
</dbReference>
<dbReference type="Proteomes" id="UP000286934">
    <property type="component" value="Unassembled WGS sequence"/>
</dbReference>
<dbReference type="GO" id="GO:0007030">
    <property type="term" value="P:Golgi organization"/>
    <property type="evidence" value="ECO:0007669"/>
    <property type="project" value="TreeGrafter"/>
</dbReference>
<name>A0A432WWR6_9GAMM</name>
<comment type="caution">
    <text evidence="5">The sequence shown here is derived from an EMBL/GenBank/DDBJ whole genome shotgun (WGS) entry which is preliminary data.</text>
</comment>
<reference evidence="6" key="1">
    <citation type="journal article" date="2018" name="Front. Microbiol.">
        <title>Genome-Based Analysis Reveals the Taxonomy and Diversity of the Family Idiomarinaceae.</title>
        <authorList>
            <person name="Liu Y."/>
            <person name="Lai Q."/>
            <person name="Shao Z."/>
        </authorList>
    </citation>
    <scope>NUCLEOTIDE SEQUENCE [LARGE SCALE GENOMIC DNA]</scope>
    <source>
        <strain evidence="6">AIS</strain>
    </source>
</reference>
<dbReference type="InterPro" id="IPR008628">
    <property type="entry name" value="GPP34-like"/>
</dbReference>
<gene>
    <name evidence="5" type="ORF">CWE13_00560</name>
</gene>
<dbReference type="PANTHER" id="PTHR12704:SF2">
    <property type="entry name" value="GOLGI PHOSPHOPROTEIN 3 HOMOLOG SAURON"/>
    <property type="match status" value="1"/>
</dbReference>
<dbReference type="AlphaFoldDB" id="A0A432WWR6"/>
<evidence type="ECO:0000313" key="6">
    <source>
        <dbReference type="Proteomes" id="UP000286934"/>
    </source>
</evidence>
<proteinExistence type="predicted"/>
<accession>A0A432WWR6</accession>
<sequence length="224" mass="25077">MGNLRVYEELMLLALCEEKGTMSTSFLNYAVSGALLSELMFMKRLQIEDSKKKLVNIVDASATGDALLDECLEKISTAKRRGSMKVWVQRLSSIKELHHKVARRLAEQKIVEATEDKVLWLFTRRVYPEINPIPEKELRNRIRNAVLSSESKVDPRTTVLIALAKSAALLPQVFSKQELKQHKERIEQIVAGDLMGDVTKEVIAACQAAIMVAVMIPAITVATT</sequence>
<dbReference type="GO" id="GO:0012505">
    <property type="term" value="C:endomembrane system"/>
    <property type="evidence" value="ECO:0007669"/>
    <property type="project" value="UniProtKB-ARBA"/>
</dbReference>
<organism evidence="5 6">
    <name type="scientific">Aliidiomarina shirensis</name>
    <dbReference type="NCBI Taxonomy" id="1048642"/>
    <lineage>
        <taxon>Bacteria</taxon>
        <taxon>Pseudomonadati</taxon>
        <taxon>Pseudomonadota</taxon>
        <taxon>Gammaproteobacteria</taxon>
        <taxon>Alteromonadales</taxon>
        <taxon>Idiomarinaceae</taxon>
        <taxon>Aliidiomarina</taxon>
    </lineage>
</organism>
<dbReference type="EMBL" id="PIPP01000001">
    <property type="protein sequence ID" value="RUO38177.1"/>
    <property type="molecule type" value="Genomic_DNA"/>
</dbReference>
<evidence type="ECO:0000256" key="3">
    <source>
        <dbReference type="ARBA" id="ARBA00023121"/>
    </source>
</evidence>
<evidence type="ECO:0008006" key="7">
    <source>
        <dbReference type="Google" id="ProtNLM"/>
    </source>
</evidence>
<dbReference type="Gene3D" id="1.10.3630.10">
    <property type="entry name" value="yeast vps74-n-term truncation variant domain like"/>
    <property type="match status" value="1"/>
</dbReference>
<comment type="subcellular location">
    <subcellularLocation>
        <location evidence="1">Golgi apparatus membrane</location>
        <topology evidence="1">Peripheral membrane protein</topology>
        <orientation evidence="1">Cytoplasmic side</orientation>
    </subcellularLocation>
</comment>
<dbReference type="GO" id="GO:0005829">
    <property type="term" value="C:cytosol"/>
    <property type="evidence" value="ECO:0007669"/>
    <property type="project" value="TreeGrafter"/>
</dbReference>
<dbReference type="InterPro" id="IPR038261">
    <property type="entry name" value="GPP34-like_sf"/>
</dbReference>
<dbReference type="GO" id="GO:0006890">
    <property type="term" value="P:retrograde vesicle-mediated transport, Golgi to endoplasmic reticulum"/>
    <property type="evidence" value="ECO:0007669"/>
    <property type="project" value="TreeGrafter"/>
</dbReference>
<keyword evidence="3" id="KW-0446">Lipid-binding</keyword>
<dbReference type="Pfam" id="PF05719">
    <property type="entry name" value="GPP34"/>
    <property type="match status" value="1"/>
</dbReference>
<keyword evidence="4" id="KW-0472">Membrane</keyword>
<keyword evidence="2" id="KW-0333">Golgi apparatus</keyword>